<dbReference type="Proteomes" id="UP000680304">
    <property type="component" value="Unassembled WGS sequence"/>
</dbReference>
<evidence type="ECO:0000256" key="1">
    <source>
        <dbReference type="SAM" id="Phobius"/>
    </source>
</evidence>
<accession>A0ABQ4NBB6</accession>
<comment type="caution">
    <text evidence="2">The sequence shown here is derived from an EMBL/GenBank/DDBJ whole genome shotgun (WGS) entry which is preliminary data.</text>
</comment>
<reference evidence="2 3" key="1">
    <citation type="submission" date="2021-04" db="EMBL/GenBank/DDBJ databases">
        <title>Draft genome sequence of Paenibacillus cisolokensis, LC2-13A.</title>
        <authorList>
            <person name="Uke A."/>
            <person name="Chhe C."/>
            <person name="Baramee S."/>
            <person name="Kosugi A."/>
        </authorList>
    </citation>
    <scope>NUCLEOTIDE SEQUENCE [LARGE SCALE GENOMIC DNA]</scope>
    <source>
        <strain evidence="2 3">LC2-13A</strain>
    </source>
</reference>
<evidence type="ECO:0000313" key="3">
    <source>
        <dbReference type="Proteomes" id="UP000680304"/>
    </source>
</evidence>
<gene>
    <name evidence="2" type="ORF">PACILC2_37920</name>
</gene>
<feature type="transmembrane region" description="Helical" evidence="1">
    <location>
        <begin position="295"/>
        <end position="318"/>
    </location>
</feature>
<feature type="transmembrane region" description="Helical" evidence="1">
    <location>
        <begin position="109"/>
        <end position="126"/>
    </location>
</feature>
<evidence type="ECO:0000313" key="2">
    <source>
        <dbReference type="EMBL" id="GIQ65224.1"/>
    </source>
</evidence>
<feature type="transmembrane region" description="Helical" evidence="1">
    <location>
        <begin position="52"/>
        <end position="73"/>
    </location>
</feature>
<dbReference type="InterPro" id="IPR025238">
    <property type="entry name" value="DUF4184"/>
</dbReference>
<dbReference type="RefSeq" id="WP_213529709.1">
    <property type="nucleotide sequence ID" value="NZ_BOVJ01000124.1"/>
</dbReference>
<protein>
    <recommendedName>
        <fullName evidence="4">DUF4184 family protein</fullName>
    </recommendedName>
</protein>
<keyword evidence="1" id="KW-0812">Transmembrane</keyword>
<sequence>MPFTFSHAALAAPLRKLAPGLNVTGLILGSMAPDMEYFVALQAVGTIGHSTAGFALIGVPLSAAFALAFHLVIKPALPSLLPAIGGIDRFAAAEAARYPRRRRSFPRQIVGFLVSLYVGFLTHLFFDGWTHRTGWFVSRIPYLSFKAAGGEPVYHLLQYGLSLLGAAIAFFYFTYRWSEWRRRSVRRTDAAAAASAAPAVFPLIGAASAALLLWRKLETSIDPLAVNIWFVTPFSATLFGLFVAAALLTGRRRGKLAQTAAGLVMLLFVMAGYQLAQEAAADRLLLHPRLDLALWIAYLWGFSGAIAAVSLLASGTAARR</sequence>
<feature type="transmembrane region" description="Helical" evidence="1">
    <location>
        <begin position="256"/>
        <end position="275"/>
    </location>
</feature>
<dbReference type="Pfam" id="PF13803">
    <property type="entry name" value="DUF4184"/>
    <property type="match status" value="1"/>
</dbReference>
<feature type="transmembrane region" description="Helical" evidence="1">
    <location>
        <begin position="156"/>
        <end position="178"/>
    </location>
</feature>
<name>A0ABQ4NBB6_9BACL</name>
<dbReference type="EMBL" id="BOVJ01000124">
    <property type="protein sequence ID" value="GIQ65224.1"/>
    <property type="molecule type" value="Genomic_DNA"/>
</dbReference>
<keyword evidence="1" id="KW-1133">Transmembrane helix</keyword>
<keyword evidence="1" id="KW-0472">Membrane</keyword>
<feature type="transmembrane region" description="Helical" evidence="1">
    <location>
        <begin position="226"/>
        <end position="249"/>
    </location>
</feature>
<proteinExistence type="predicted"/>
<keyword evidence="3" id="KW-1185">Reference proteome</keyword>
<organism evidence="2 3">
    <name type="scientific">Paenibacillus cisolokensis</name>
    <dbReference type="NCBI Taxonomy" id="1658519"/>
    <lineage>
        <taxon>Bacteria</taxon>
        <taxon>Bacillati</taxon>
        <taxon>Bacillota</taxon>
        <taxon>Bacilli</taxon>
        <taxon>Bacillales</taxon>
        <taxon>Paenibacillaceae</taxon>
        <taxon>Paenibacillus</taxon>
    </lineage>
</organism>
<evidence type="ECO:0008006" key="4">
    <source>
        <dbReference type="Google" id="ProtNLM"/>
    </source>
</evidence>
<feature type="transmembrane region" description="Helical" evidence="1">
    <location>
        <begin position="190"/>
        <end position="214"/>
    </location>
</feature>